<keyword evidence="1" id="KW-0949">S-adenosyl-L-methionine</keyword>
<dbReference type="RefSeq" id="WP_229824326.1">
    <property type="nucleotide sequence ID" value="NZ_BMRC01000010.1"/>
</dbReference>
<name>A0ABV5IP87_9ACTN</name>
<dbReference type="InterPro" id="IPR023867">
    <property type="entry name" value="Sulphatase_maturase_rSAM"/>
</dbReference>
<dbReference type="SFLD" id="SFLDG01072">
    <property type="entry name" value="dehydrogenase_like"/>
    <property type="match status" value="1"/>
</dbReference>
<feature type="region of interest" description="Disordered" evidence="5">
    <location>
        <begin position="388"/>
        <end position="418"/>
    </location>
</feature>
<dbReference type="EMBL" id="JBHMEI010000030">
    <property type="protein sequence ID" value="MFB9205574.1"/>
    <property type="molecule type" value="Genomic_DNA"/>
</dbReference>
<dbReference type="SUPFAM" id="SSF102114">
    <property type="entry name" value="Radical SAM enzymes"/>
    <property type="match status" value="1"/>
</dbReference>
<evidence type="ECO:0000256" key="2">
    <source>
        <dbReference type="ARBA" id="ARBA00022723"/>
    </source>
</evidence>
<dbReference type="Pfam" id="PF04055">
    <property type="entry name" value="Radical_SAM"/>
    <property type="match status" value="1"/>
</dbReference>
<evidence type="ECO:0000256" key="5">
    <source>
        <dbReference type="SAM" id="MobiDB-lite"/>
    </source>
</evidence>
<evidence type="ECO:0000256" key="4">
    <source>
        <dbReference type="ARBA" id="ARBA00023014"/>
    </source>
</evidence>
<evidence type="ECO:0000256" key="1">
    <source>
        <dbReference type="ARBA" id="ARBA00022691"/>
    </source>
</evidence>
<keyword evidence="4" id="KW-0411">Iron-sulfur</keyword>
<gene>
    <name evidence="7" type="ORF">ACFFV7_30575</name>
</gene>
<evidence type="ECO:0000313" key="7">
    <source>
        <dbReference type="EMBL" id="MFB9205574.1"/>
    </source>
</evidence>
<reference evidence="7 8" key="1">
    <citation type="submission" date="2024-09" db="EMBL/GenBank/DDBJ databases">
        <authorList>
            <person name="Sun Q."/>
            <person name="Mori K."/>
        </authorList>
    </citation>
    <scope>NUCLEOTIDE SEQUENCE [LARGE SCALE GENOMIC DNA]</scope>
    <source>
        <strain evidence="7 8">CCM 3426</strain>
    </source>
</reference>
<feature type="domain" description="Radical SAM core" evidence="6">
    <location>
        <begin position="11"/>
        <end position="249"/>
    </location>
</feature>
<dbReference type="CDD" id="cd01335">
    <property type="entry name" value="Radical_SAM"/>
    <property type="match status" value="1"/>
</dbReference>
<dbReference type="InterPro" id="IPR013785">
    <property type="entry name" value="Aldolase_TIM"/>
</dbReference>
<keyword evidence="3" id="KW-0408">Iron</keyword>
<dbReference type="PROSITE" id="PS51918">
    <property type="entry name" value="RADICAL_SAM"/>
    <property type="match status" value="1"/>
</dbReference>
<feature type="region of interest" description="Disordered" evidence="5">
    <location>
        <begin position="138"/>
        <end position="157"/>
    </location>
</feature>
<dbReference type="SFLD" id="SFLDG01067">
    <property type="entry name" value="SPASM/twitch_domain_containing"/>
    <property type="match status" value="1"/>
</dbReference>
<sequence>MGRLLESGWRPTPFRQFILKLHSRCNLACDYCYMYEMADQSWRSQPRRMSGPTIDRVAARIAEHARANGLESVEVILHGGEPLLAGVDHMRYALTALRAALGPGIELVTRVQTNGVLLNEAFLSLFADLDVHVGVSVDGDEEGHDRHRRRASGQGSYEQVRAGIERLTAPGYRHLFGGLLCTLDLANDPVTTYEALLRFRPPVLDFLLPHGNWEAPPPGWSPTGSPYGDWLVAVFDRWYRAPERETQIRMFSQIIRLVCGRPSRSEGIGLSPVAVVVIETDGSIEQVDTLKSAYEGASGTLLHTFRDSFDAALLLPSIAARQIGARALSDECAACELARICGGGLYPHRYRPGTGFRNPSIFCRDLYRLISHIRQAVTADVAGLTGPAGPAGPADLTDRTGAAPPPAPRTPELLAPGG</sequence>
<dbReference type="PANTHER" id="PTHR43273">
    <property type="entry name" value="ANAEROBIC SULFATASE-MATURATING ENZYME HOMOLOG ASLB-RELATED"/>
    <property type="match status" value="1"/>
</dbReference>
<dbReference type="Gene3D" id="3.20.20.70">
    <property type="entry name" value="Aldolase class I"/>
    <property type="match status" value="1"/>
</dbReference>
<protein>
    <submittedName>
        <fullName evidence="7">FxsB family cyclophane-forming radical SAM/SPASM peptide maturase</fullName>
    </submittedName>
</protein>
<organism evidence="7 8">
    <name type="scientific">Nonomuraea spiralis</name>
    <dbReference type="NCBI Taxonomy" id="46182"/>
    <lineage>
        <taxon>Bacteria</taxon>
        <taxon>Bacillati</taxon>
        <taxon>Actinomycetota</taxon>
        <taxon>Actinomycetes</taxon>
        <taxon>Streptosporangiales</taxon>
        <taxon>Streptosporangiaceae</taxon>
        <taxon>Nonomuraea</taxon>
    </lineage>
</organism>
<dbReference type="InterPro" id="IPR058240">
    <property type="entry name" value="rSAM_sf"/>
</dbReference>
<accession>A0ABV5IP87</accession>
<dbReference type="SFLD" id="SFLDS00029">
    <property type="entry name" value="Radical_SAM"/>
    <property type="match status" value="1"/>
</dbReference>
<proteinExistence type="predicted"/>
<evidence type="ECO:0000256" key="3">
    <source>
        <dbReference type="ARBA" id="ARBA00023004"/>
    </source>
</evidence>
<keyword evidence="2" id="KW-0479">Metal-binding</keyword>
<dbReference type="InterPro" id="IPR026335">
    <property type="entry name" value="rSAM_SPASM_FxsB"/>
</dbReference>
<dbReference type="PANTHER" id="PTHR43273:SF8">
    <property type="entry name" value="RADICAL SAM DOMAIN PROTEIN"/>
    <property type="match status" value="1"/>
</dbReference>
<dbReference type="InterPro" id="IPR007197">
    <property type="entry name" value="rSAM"/>
</dbReference>
<dbReference type="Proteomes" id="UP001589647">
    <property type="component" value="Unassembled WGS sequence"/>
</dbReference>
<comment type="caution">
    <text evidence="7">The sequence shown here is derived from an EMBL/GenBank/DDBJ whole genome shotgun (WGS) entry which is preliminary data.</text>
</comment>
<dbReference type="NCBIfam" id="TIGR04269">
    <property type="entry name" value="SAM_SPASM_FxsB"/>
    <property type="match status" value="1"/>
</dbReference>
<keyword evidence="8" id="KW-1185">Reference proteome</keyword>
<evidence type="ECO:0000313" key="8">
    <source>
        <dbReference type="Proteomes" id="UP001589647"/>
    </source>
</evidence>
<evidence type="ECO:0000259" key="6">
    <source>
        <dbReference type="PROSITE" id="PS51918"/>
    </source>
</evidence>
<dbReference type="SFLD" id="SFLDG01386">
    <property type="entry name" value="main_SPASM_domain-containing"/>
    <property type="match status" value="1"/>
</dbReference>